<gene>
    <name evidence="4" type="ORF">GCM10023143_20430</name>
</gene>
<dbReference type="PANTHER" id="PTHR22901:SF0">
    <property type="entry name" value="SIALATE O-ACETYLESTERASE"/>
    <property type="match status" value="1"/>
</dbReference>
<sequence>MKFRFPGIIALLAFTLHAGATVRLPAVIGDNMVLQQQSNVPLWGTARTGATVSITTSWDHHRYTVRADAGGKWKTEIATPAAGGPYEIVFSDGEPLRVSNVLIGEVWVCSGQSNMEISLKGYANQPVLNGNDIIAHAGNPQLRLFHLKRAVSHTPLEDAGGSWAVSAPEAAAGFSAVGFQFAKMLQETLHVPVGIIESSWGGTPIEAWMNRQSLQGFPQVKLPAAGAKPSAHSPTDLFNAMINPIAGYGIKGFLWYQGEANRSRSGTYAGLMAAMVQSWRQLWGGGTLPFYFVQIAPWAYPDHQEGVALLREAQYRASQDIPHSGMVVSMDVGSKTTIHPPDKTTIARRLLYWALGDTYGQKGIAYKTPAYRGIKTAGDSAVIVFSDIPGGLTTFGKPLDGFEVAGADKEFHPATARVVKSTVVVRSDAVPHPVAVRYVFKAWAVGTLFSTDGLPVAPFRTDDW</sequence>
<dbReference type="InterPro" id="IPR039329">
    <property type="entry name" value="SIAE"/>
</dbReference>
<accession>A0ABP8FUW8</accession>
<comment type="caution">
    <text evidence="4">The sequence shown here is derived from an EMBL/GenBank/DDBJ whole genome shotgun (WGS) entry which is preliminary data.</text>
</comment>
<evidence type="ECO:0000313" key="4">
    <source>
        <dbReference type="EMBL" id="GAA4311356.1"/>
    </source>
</evidence>
<proteinExistence type="predicted"/>
<dbReference type="InterPro" id="IPR005181">
    <property type="entry name" value="SASA"/>
</dbReference>
<dbReference type="PANTHER" id="PTHR22901">
    <property type="entry name" value="SIALATE O-ACETYLESTERASE"/>
    <property type="match status" value="1"/>
</dbReference>
<dbReference type="InterPro" id="IPR036514">
    <property type="entry name" value="SGNH_hydro_sf"/>
</dbReference>
<evidence type="ECO:0000313" key="5">
    <source>
        <dbReference type="Proteomes" id="UP001501207"/>
    </source>
</evidence>
<dbReference type="EMBL" id="BAABFN010000004">
    <property type="protein sequence ID" value="GAA4311356.1"/>
    <property type="molecule type" value="Genomic_DNA"/>
</dbReference>
<dbReference type="RefSeq" id="WP_344978872.1">
    <property type="nucleotide sequence ID" value="NZ_BAABFN010000004.1"/>
</dbReference>
<dbReference type="Pfam" id="PF03629">
    <property type="entry name" value="SASA"/>
    <property type="match status" value="1"/>
</dbReference>
<reference evidence="5" key="1">
    <citation type="journal article" date="2019" name="Int. J. Syst. Evol. Microbiol.">
        <title>The Global Catalogue of Microorganisms (GCM) 10K type strain sequencing project: providing services to taxonomists for standard genome sequencing and annotation.</title>
        <authorList>
            <consortium name="The Broad Institute Genomics Platform"/>
            <consortium name="The Broad Institute Genome Sequencing Center for Infectious Disease"/>
            <person name="Wu L."/>
            <person name="Ma J."/>
        </authorList>
    </citation>
    <scope>NUCLEOTIDE SEQUENCE [LARGE SCALE GENOMIC DNA]</scope>
    <source>
        <strain evidence="5">JCM 17664</strain>
    </source>
</reference>
<dbReference type="SUPFAM" id="SSF52266">
    <property type="entry name" value="SGNH hydrolase"/>
    <property type="match status" value="1"/>
</dbReference>
<evidence type="ECO:0000259" key="3">
    <source>
        <dbReference type="Pfam" id="PF03629"/>
    </source>
</evidence>
<keyword evidence="2" id="KW-0732">Signal</keyword>
<organism evidence="4 5">
    <name type="scientific">Compostibacter hankyongensis</name>
    <dbReference type="NCBI Taxonomy" id="1007089"/>
    <lineage>
        <taxon>Bacteria</taxon>
        <taxon>Pseudomonadati</taxon>
        <taxon>Bacteroidota</taxon>
        <taxon>Chitinophagia</taxon>
        <taxon>Chitinophagales</taxon>
        <taxon>Chitinophagaceae</taxon>
        <taxon>Compostibacter</taxon>
    </lineage>
</organism>
<keyword evidence="5" id="KW-1185">Reference proteome</keyword>
<name>A0ABP8FUW8_9BACT</name>
<dbReference type="Gene3D" id="2.60.40.10">
    <property type="entry name" value="Immunoglobulins"/>
    <property type="match status" value="1"/>
</dbReference>
<dbReference type="InterPro" id="IPR013783">
    <property type="entry name" value="Ig-like_fold"/>
</dbReference>
<feature type="chain" id="PRO_5045201824" evidence="2">
    <location>
        <begin position="21"/>
        <end position="464"/>
    </location>
</feature>
<keyword evidence="1" id="KW-0378">Hydrolase</keyword>
<feature type="domain" description="Sialate O-acetylesterase" evidence="3">
    <location>
        <begin position="105"/>
        <end position="339"/>
    </location>
</feature>
<dbReference type="Proteomes" id="UP001501207">
    <property type="component" value="Unassembled WGS sequence"/>
</dbReference>
<feature type="signal peptide" evidence="2">
    <location>
        <begin position="1"/>
        <end position="20"/>
    </location>
</feature>
<evidence type="ECO:0000256" key="1">
    <source>
        <dbReference type="ARBA" id="ARBA00022801"/>
    </source>
</evidence>
<evidence type="ECO:0000256" key="2">
    <source>
        <dbReference type="SAM" id="SignalP"/>
    </source>
</evidence>
<protein>
    <submittedName>
        <fullName evidence="4">Sialate O-acetylesterase</fullName>
    </submittedName>
</protein>
<dbReference type="Gene3D" id="3.40.50.1110">
    <property type="entry name" value="SGNH hydrolase"/>
    <property type="match status" value="1"/>
</dbReference>